<organism evidence="1 2">
    <name type="scientific">Candidatus Roizmanbacteria bacterium RIFCSPLOWO2_01_FULL_35_13</name>
    <dbReference type="NCBI Taxonomy" id="1802055"/>
    <lineage>
        <taxon>Bacteria</taxon>
        <taxon>Candidatus Roizmaniibacteriota</taxon>
    </lineage>
</organism>
<gene>
    <name evidence="1" type="ORF">A3A74_02075</name>
</gene>
<evidence type="ECO:0000313" key="2">
    <source>
        <dbReference type="Proteomes" id="UP000179270"/>
    </source>
</evidence>
<accession>A0A1F7ICM5</accession>
<evidence type="ECO:0000313" key="1">
    <source>
        <dbReference type="EMBL" id="OGK41109.1"/>
    </source>
</evidence>
<evidence type="ECO:0008006" key="3">
    <source>
        <dbReference type="Google" id="ProtNLM"/>
    </source>
</evidence>
<reference evidence="1 2" key="1">
    <citation type="journal article" date="2016" name="Nat. Commun.">
        <title>Thousands of microbial genomes shed light on interconnected biogeochemical processes in an aquifer system.</title>
        <authorList>
            <person name="Anantharaman K."/>
            <person name="Brown C.T."/>
            <person name="Hug L.A."/>
            <person name="Sharon I."/>
            <person name="Castelle C.J."/>
            <person name="Probst A.J."/>
            <person name="Thomas B.C."/>
            <person name="Singh A."/>
            <person name="Wilkins M.J."/>
            <person name="Karaoz U."/>
            <person name="Brodie E.L."/>
            <person name="Williams K.H."/>
            <person name="Hubbard S.S."/>
            <person name="Banfield J.F."/>
        </authorList>
    </citation>
    <scope>NUCLEOTIDE SEQUENCE [LARGE SCALE GENOMIC DNA]</scope>
</reference>
<dbReference type="Proteomes" id="UP000179270">
    <property type="component" value="Unassembled WGS sequence"/>
</dbReference>
<sequence length="93" mass="10633">MKRYQIYLNPGTVAMIDKMEKATTISRSQLIREGLDKAISEYISLIVDLFSQSKRKPNYSVLDKMSGFIKSKGGKKTNYSDMVDEIVYAEENL</sequence>
<name>A0A1F7ICM5_9BACT</name>
<dbReference type="AlphaFoldDB" id="A0A1F7ICM5"/>
<dbReference type="STRING" id="1802055.A3A74_02075"/>
<protein>
    <recommendedName>
        <fullName evidence="3">Ribbon-helix-helix protein CopG domain-containing protein</fullName>
    </recommendedName>
</protein>
<dbReference type="EMBL" id="MGAF01000022">
    <property type="protein sequence ID" value="OGK41109.1"/>
    <property type="molecule type" value="Genomic_DNA"/>
</dbReference>
<dbReference type="CDD" id="cd21631">
    <property type="entry name" value="RHH_CopG_NikR-like"/>
    <property type="match status" value="1"/>
</dbReference>
<proteinExistence type="predicted"/>
<comment type="caution">
    <text evidence="1">The sequence shown here is derived from an EMBL/GenBank/DDBJ whole genome shotgun (WGS) entry which is preliminary data.</text>
</comment>